<sequence length="97" mass="11014">VEQLHRIFKLCGSPSVDYWQKLRLPHSTVFRPPHHYRKCIADTFKEFPSAAVRLIETLLSLDPTLRGTAATALKNEINVSAYDHEALFAASFIFALD</sequence>
<keyword evidence="2" id="KW-1185">Reference proteome</keyword>
<evidence type="ECO:0000313" key="2">
    <source>
        <dbReference type="Proteomes" id="UP000265520"/>
    </source>
</evidence>
<proteinExistence type="predicted"/>
<accession>A0A392PYI2</accession>
<dbReference type="EMBL" id="LXQA010102899">
    <property type="protein sequence ID" value="MCI16894.1"/>
    <property type="molecule type" value="Genomic_DNA"/>
</dbReference>
<comment type="caution">
    <text evidence="1">The sequence shown here is derived from an EMBL/GenBank/DDBJ whole genome shotgun (WGS) entry which is preliminary data.</text>
</comment>
<keyword evidence="1" id="KW-0418">Kinase</keyword>
<dbReference type="SUPFAM" id="SSF56112">
    <property type="entry name" value="Protein kinase-like (PK-like)"/>
    <property type="match status" value="1"/>
</dbReference>
<dbReference type="Proteomes" id="UP000265520">
    <property type="component" value="Unassembled WGS sequence"/>
</dbReference>
<name>A0A392PYI2_9FABA</name>
<protein>
    <submittedName>
        <fullName evidence="1">Putative serine/threonine-protein kinase</fullName>
    </submittedName>
</protein>
<dbReference type="AlphaFoldDB" id="A0A392PYI2"/>
<dbReference type="GO" id="GO:0016301">
    <property type="term" value="F:kinase activity"/>
    <property type="evidence" value="ECO:0007669"/>
    <property type="project" value="UniProtKB-KW"/>
</dbReference>
<organism evidence="1 2">
    <name type="scientific">Trifolium medium</name>
    <dbReference type="NCBI Taxonomy" id="97028"/>
    <lineage>
        <taxon>Eukaryota</taxon>
        <taxon>Viridiplantae</taxon>
        <taxon>Streptophyta</taxon>
        <taxon>Embryophyta</taxon>
        <taxon>Tracheophyta</taxon>
        <taxon>Spermatophyta</taxon>
        <taxon>Magnoliopsida</taxon>
        <taxon>eudicotyledons</taxon>
        <taxon>Gunneridae</taxon>
        <taxon>Pentapetalae</taxon>
        <taxon>rosids</taxon>
        <taxon>fabids</taxon>
        <taxon>Fabales</taxon>
        <taxon>Fabaceae</taxon>
        <taxon>Papilionoideae</taxon>
        <taxon>50 kb inversion clade</taxon>
        <taxon>NPAAA clade</taxon>
        <taxon>Hologalegina</taxon>
        <taxon>IRL clade</taxon>
        <taxon>Trifolieae</taxon>
        <taxon>Trifolium</taxon>
    </lineage>
</organism>
<reference evidence="1 2" key="1">
    <citation type="journal article" date="2018" name="Front. Plant Sci.">
        <title>Red Clover (Trifolium pratense) and Zigzag Clover (T. medium) - A Picture of Genomic Similarities and Differences.</title>
        <authorList>
            <person name="Dluhosova J."/>
            <person name="Istvanek J."/>
            <person name="Nedelnik J."/>
            <person name="Repkova J."/>
        </authorList>
    </citation>
    <scope>NUCLEOTIDE SEQUENCE [LARGE SCALE GENOMIC DNA]</scope>
    <source>
        <strain evidence="2">cv. 10/8</strain>
        <tissue evidence="1">Leaf</tissue>
    </source>
</reference>
<dbReference type="Gene3D" id="1.10.510.10">
    <property type="entry name" value="Transferase(Phosphotransferase) domain 1"/>
    <property type="match status" value="1"/>
</dbReference>
<dbReference type="InterPro" id="IPR011009">
    <property type="entry name" value="Kinase-like_dom_sf"/>
</dbReference>
<feature type="non-terminal residue" evidence="1">
    <location>
        <position position="1"/>
    </location>
</feature>
<keyword evidence="1" id="KW-0808">Transferase</keyword>
<evidence type="ECO:0000313" key="1">
    <source>
        <dbReference type="EMBL" id="MCI16894.1"/>
    </source>
</evidence>